<dbReference type="Proteomes" id="UP000479000">
    <property type="component" value="Unassembled WGS sequence"/>
</dbReference>
<protein>
    <submittedName>
        <fullName evidence="1">Uncharacterized protein</fullName>
    </submittedName>
</protein>
<dbReference type="EMBL" id="CADCXU010032278">
    <property type="protein sequence ID" value="CAB0018162.1"/>
    <property type="molecule type" value="Genomic_DNA"/>
</dbReference>
<proteinExistence type="predicted"/>
<evidence type="ECO:0000313" key="1">
    <source>
        <dbReference type="EMBL" id="CAB0018162.1"/>
    </source>
</evidence>
<reference evidence="1 2" key="1">
    <citation type="submission" date="2020-02" db="EMBL/GenBank/DDBJ databases">
        <authorList>
            <person name="Ferguson B K."/>
        </authorList>
    </citation>
    <scope>NUCLEOTIDE SEQUENCE [LARGE SCALE GENOMIC DNA]</scope>
</reference>
<dbReference type="AlphaFoldDB" id="A0A6H5HJ89"/>
<sequence>MVGILVDSFEIRLGKLYNPSDFGWKIQWTLYKRTSTLQHRGQQHESLRNPCNARETAPGIDCGTSTSIVLFNRNLAQKINNSNRGRTERLHSGGTMGGRQRHYSPRLCDAITTL</sequence>
<name>A0A6H5HJ89_9HEMI</name>
<gene>
    <name evidence="1" type="ORF">NTEN_LOCUS22071</name>
</gene>
<organism evidence="1 2">
    <name type="scientific">Nesidiocoris tenuis</name>
    <dbReference type="NCBI Taxonomy" id="355587"/>
    <lineage>
        <taxon>Eukaryota</taxon>
        <taxon>Metazoa</taxon>
        <taxon>Ecdysozoa</taxon>
        <taxon>Arthropoda</taxon>
        <taxon>Hexapoda</taxon>
        <taxon>Insecta</taxon>
        <taxon>Pterygota</taxon>
        <taxon>Neoptera</taxon>
        <taxon>Paraneoptera</taxon>
        <taxon>Hemiptera</taxon>
        <taxon>Heteroptera</taxon>
        <taxon>Panheteroptera</taxon>
        <taxon>Cimicomorpha</taxon>
        <taxon>Miridae</taxon>
        <taxon>Dicyphina</taxon>
        <taxon>Nesidiocoris</taxon>
    </lineage>
</organism>
<accession>A0A6H5HJ89</accession>
<keyword evidence="2" id="KW-1185">Reference proteome</keyword>
<evidence type="ECO:0000313" key="2">
    <source>
        <dbReference type="Proteomes" id="UP000479000"/>
    </source>
</evidence>